<dbReference type="Pfam" id="PF07676">
    <property type="entry name" value="PD40"/>
    <property type="match status" value="1"/>
</dbReference>
<dbReference type="Proteomes" id="UP000245667">
    <property type="component" value="Unassembled WGS sequence"/>
</dbReference>
<feature type="chain" id="PRO_5016425458" evidence="1">
    <location>
        <begin position="25"/>
        <end position="414"/>
    </location>
</feature>
<evidence type="ECO:0000313" key="5">
    <source>
        <dbReference type="Proteomes" id="UP000651837"/>
    </source>
</evidence>
<evidence type="ECO:0000256" key="1">
    <source>
        <dbReference type="SAM" id="SignalP"/>
    </source>
</evidence>
<dbReference type="InterPro" id="IPR011042">
    <property type="entry name" value="6-blade_b-propeller_TolB-like"/>
</dbReference>
<evidence type="ECO:0000313" key="2">
    <source>
        <dbReference type="EMBL" id="MBD1262340.1"/>
    </source>
</evidence>
<dbReference type="EMBL" id="QGGQ01000001">
    <property type="protein sequence ID" value="PWK26039.1"/>
    <property type="molecule type" value="Genomic_DNA"/>
</dbReference>
<dbReference type="RefSeq" id="WP_109648938.1">
    <property type="nucleotide sequence ID" value="NZ_JACWLN010000010.1"/>
</dbReference>
<dbReference type="Gene3D" id="2.120.10.30">
    <property type="entry name" value="TolB, C-terminal domain"/>
    <property type="match status" value="1"/>
</dbReference>
<keyword evidence="1" id="KW-0732">Signal</keyword>
<dbReference type="OrthoDB" id="1413558at2"/>
<comment type="caution">
    <text evidence="3">The sequence shown here is derived from an EMBL/GenBank/DDBJ whole genome shotgun (WGS) entry which is preliminary data.</text>
</comment>
<dbReference type="SUPFAM" id="SSF82171">
    <property type="entry name" value="DPP6 N-terminal domain-like"/>
    <property type="match status" value="1"/>
</dbReference>
<evidence type="ECO:0000313" key="4">
    <source>
        <dbReference type="Proteomes" id="UP000245667"/>
    </source>
</evidence>
<reference evidence="2 5" key="2">
    <citation type="submission" date="2020-07" db="EMBL/GenBank/DDBJ databases">
        <title>The draft genome sequence of Maribacter polysiphoniae KCTC 22021.</title>
        <authorList>
            <person name="Mu L."/>
        </authorList>
    </citation>
    <scope>NUCLEOTIDE SEQUENCE [LARGE SCALE GENOMIC DNA]</scope>
    <source>
        <strain evidence="2 5">KCTC 22021</strain>
    </source>
</reference>
<accession>A0A316E9H9</accession>
<proteinExistence type="predicted"/>
<dbReference type="InterPro" id="IPR011659">
    <property type="entry name" value="WD40"/>
</dbReference>
<dbReference type="Proteomes" id="UP000651837">
    <property type="component" value="Unassembled WGS sequence"/>
</dbReference>
<sequence>MKNTITYNVALGLIITFFCSSLNAQSVNSSNTSVSDVYKANQRVSQYMELRKLGYEEKAIFEDLGNANFLAGNYDNAVFWYDKLKEVSDTDMLSNGFQKRYQYALGKTSTGQVATPMKKEDWLASIKEDYELDTPKRELAKYRPLDTRLSQQEVLEQELLLANNAASNNGMTNGKNTFTAPITVTADGKTAFFSKAVYVKPEVGLFSKKELVYKIYKANKVHGKWQNIKELALCPKYYSALHPAVSYDGKRLFFTSDMPGTYGKYDIYVSNIRKDGTLDVAKNLGQKVNTKKNEMYPKIVGANTLFFASDGRKGLGGLDVYMAEVNSSNVGLAINLGDTLNSREDDYSIRFLPEQGMAYVVSSRGKDEGDLHQVAFSYHQPSTNIPEEKTAYTLLEAINSDSKTDYSTSVFEDE</sequence>
<reference evidence="3 4" key="1">
    <citation type="submission" date="2018-05" db="EMBL/GenBank/DDBJ databases">
        <title>Genomic Encyclopedia of Archaeal and Bacterial Type Strains, Phase II (KMG-II): from individual species to whole genera.</title>
        <authorList>
            <person name="Goeker M."/>
        </authorList>
    </citation>
    <scope>NUCLEOTIDE SEQUENCE [LARGE SCALE GENOMIC DNA]</scope>
    <source>
        <strain evidence="3 4">DSM 23514</strain>
    </source>
</reference>
<feature type="signal peptide" evidence="1">
    <location>
        <begin position="1"/>
        <end position="24"/>
    </location>
</feature>
<name>A0A316E9H9_9FLAO</name>
<gene>
    <name evidence="2" type="ORF">HZY62_17210</name>
    <name evidence="3" type="ORF">LX92_00783</name>
</gene>
<protein>
    <submittedName>
        <fullName evidence="2">PD40 domain-containing protein</fullName>
    </submittedName>
    <submittedName>
        <fullName evidence="3">WD40 repeat protein</fullName>
    </submittedName>
</protein>
<keyword evidence="5" id="KW-1185">Reference proteome</keyword>
<dbReference type="EMBL" id="JACWLN010000010">
    <property type="protein sequence ID" value="MBD1262340.1"/>
    <property type="molecule type" value="Genomic_DNA"/>
</dbReference>
<organism evidence="3 4">
    <name type="scientific">Maribacter polysiphoniae</name>
    <dbReference type="NCBI Taxonomy" id="429344"/>
    <lineage>
        <taxon>Bacteria</taxon>
        <taxon>Pseudomonadati</taxon>
        <taxon>Bacteroidota</taxon>
        <taxon>Flavobacteriia</taxon>
        <taxon>Flavobacteriales</taxon>
        <taxon>Flavobacteriaceae</taxon>
        <taxon>Maribacter</taxon>
    </lineage>
</organism>
<dbReference type="AlphaFoldDB" id="A0A316E9H9"/>
<evidence type="ECO:0000313" key="3">
    <source>
        <dbReference type="EMBL" id="PWK26039.1"/>
    </source>
</evidence>